<keyword evidence="1" id="KW-0812">Transmembrane</keyword>
<organism evidence="2 3">
    <name type="scientific">Candidatus Electronema aureum</name>
    <dbReference type="NCBI Taxonomy" id="2005002"/>
    <lineage>
        <taxon>Bacteria</taxon>
        <taxon>Pseudomonadati</taxon>
        <taxon>Thermodesulfobacteriota</taxon>
        <taxon>Desulfobulbia</taxon>
        <taxon>Desulfobulbales</taxon>
        <taxon>Desulfobulbaceae</taxon>
        <taxon>Candidatus Electronema</taxon>
    </lineage>
</organism>
<comment type="caution">
    <text evidence="2">The sequence shown here is derived from an EMBL/GenBank/DDBJ whole genome shotgun (WGS) entry which is preliminary data.</text>
</comment>
<dbReference type="PANTHER" id="PTHR32432:SF3">
    <property type="entry name" value="ETHANOLAMINE UTILIZATION PROTEIN EUTJ"/>
    <property type="match status" value="1"/>
</dbReference>
<keyword evidence="3" id="KW-1185">Reference proteome</keyword>
<dbReference type="InterPro" id="IPR050696">
    <property type="entry name" value="FtsA/MreB"/>
</dbReference>
<dbReference type="AlphaFoldDB" id="A0A521G0T5"/>
<dbReference type="PANTHER" id="PTHR32432">
    <property type="entry name" value="CELL DIVISION PROTEIN FTSA-RELATED"/>
    <property type="match status" value="1"/>
</dbReference>
<evidence type="ECO:0000313" key="2">
    <source>
        <dbReference type="EMBL" id="TAA74633.1"/>
    </source>
</evidence>
<feature type="transmembrane region" description="Helical" evidence="1">
    <location>
        <begin position="346"/>
        <end position="366"/>
    </location>
</feature>
<dbReference type="SUPFAM" id="SSF53067">
    <property type="entry name" value="Actin-like ATPase domain"/>
    <property type="match status" value="1"/>
</dbReference>
<dbReference type="Pfam" id="PF05137">
    <property type="entry name" value="PilN"/>
    <property type="match status" value="1"/>
</dbReference>
<reference evidence="2" key="1">
    <citation type="submission" date="2017-07" db="EMBL/GenBank/DDBJ databases">
        <title>The cable genome - Insights into the physiology and evolution of filamentous bacteria capable of sulfide oxidation via long distance electron transfer.</title>
        <authorList>
            <person name="Thorup C."/>
            <person name="Bjerg J.T."/>
            <person name="Schreiber L."/>
            <person name="Nielsen L.P."/>
            <person name="Kjeldsen K.U."/>
            <person name="Boesen T."/>
            <person name="Boggild A."/>
            <person name="Meysman F."/>
            <person name="Geelhoed J."/>
            <person name="Schramm A."/>
        </authorList>
    </citation>
    <scope>NUCLEOTIDE SEQUENCE [LARGE SCALE GENOMIC DNA]</scope>
    <source>
        <strain evidence="2">GS</strain>
    </source>
</reference>
<gene>
    <name evidence="2" type="ORF">CDV28_12127</name>
</gene>
<dbReference type="InterPro" id="IPR043129">
    <property type="entry name" value="ATPase_NBD"/>
</dbReference>
<dbReference type="GO" id="GO:0015628">
    <property type="term" value="P:protein secretion by the type II secretion system"/>
    <property type="evidence" value="ECO:0007669"/>
    <property type="project" value="InterPro"/>
</dbReference>
<dbReference type="GO" id="GO:0015627">
    <property type="term" value="C:type II protein secretion system complex"/>
    <property type="evidence" value="ECO:0007669"/>
    <property type="project" value="InterPro"/>
</dbReference>
<protein>
    <submittedName>
        <fullName evidence="2">General secretion pathway protein L</fullName>
    </submittedName>
</protein>
<dbReference type="NCBIfam" id="TIGR01709">
    <property type="entry name" value="typeII_sec_gspL"/>
    <property type="match status" value="1"/>
</dbReference>
<evidence type="ECO:0000256" key="1">
    <source>
        <dbReference type="SAM" id="Phobius"/>
    </source>
</evidence>
<dbReference type="Gene3D" id="3.30.420.380">
    <property type="match status" value="1"/>
</dbReference>
<dbReference type="InterPro" id="IPR007812">
    <property type="entry name" value="T2SS_protein-GspL"/>
</dbReference>
<keyword evidence="1" id="KW-1133">Transmembrane helix</keyword>
<dbReference type="Proteomes" id="UP000316238">
    <property type="component" value="Unassembled WGS sequence"/>
</dbReference>
<proteinExistence type="predicted"/>
<dbReference type="EMBL" id="NQJD01000021">
    <property type="protein sequence ID" value="TAA74633.1"/>
    <property type="molecule type" value="Genomic_DNA"/>
</dbReference>
<keyword evidence="1" id="KW-0472">Membrane</keyword>
<sequence length="511" mass="55815">MAQTSLGIDIGDDLLSAVVVSGTGREAQVTACASLPLSVSDPDALTEGLRLLLEQLGEQSKAAHCVVGLSLTWLSLRNLHLPFTDEKKIWQILPFELEEQLLLPADEQIIATVSTTGREAGTSLLTAAAEKTLLRQHLDVFQGFNLEPDSICPAVYVLADRLCRTDHAGNTFLLLHSDFSCVQMVLARHGEIVFMRRLAWPDVVFTHALFQQEQGGITIADALAAADAFRSISAAARRSLDYFALQSGLQNIQPDYFVLSGSMQHCLGFRENIEADLGLSGRLCDLLRDGAAALSSEITGQWQAAVYDKALALALLTGRRGKEAGLDFRQGEFAPPRHLFGSKKQITALAIAAALLLFVGCGWLFADYRQLQKKYNQLAGKTEKIFQESFPGVNPGPDPYLHMRSRRKSMETSPVAMPIFTEEKRVLAILADISARIPASIQLQVDRLVIDQTTASIKGSTDAFNNVNTMQSLLNKSGRYAEVKIVSATKGKKDEGILFEIRLQLKTGAES</sequence>
<name>A0A521G0T5_9BACT</name>
<dbReference type="InterPro" id="IPR007813">
    <property type="entry name" value="PilN"/>
</dbReference>
<evidence type="ECO:0000313" key="3">
    <source>
        <dbReference type="Proteomes" id="UP000316238"/>
    </source>
</evidence>
<accession>A0A521G0T5</accession>
<dbReference type="GO" id="GO:0009276">
    <property type="term" value="C:Gram-negative-bacterium-type cell wall"/>
    <property type="evidence" value="ECO:0007669"/>
    <property type="project" value="InterPro"/>
</dbReference>